<feature type="transmembrane region" description="Helical" evidence="1">
    <location>
        <begin position="37"/>
        <end position="57"/>
    </location>
</feature>
<feature type="transmembrane region" description="Helical" evidence="1">
    <location>
        <begin position="278"/>
        <end position="296"/>
    </location>
</feature>
<evidence type="ECO:0008006" key="4">
    <source>
        <dbReference type="Google" id="ProtNLM"/>
    </source>
</evidence>
<gene>
    <name evidence="2" type="ORF">HG542_08565</name>
</gene>
<reference evidence="2 3" key="1">
    <citation type="submission" date="2020-04" db="EMBL/GenBank/DDBJ databases">
        <title>Draft Genome Sequence of Streptomyces morookaense DSM 40503, an 8-azaguanine-producing strain.</title>
        <authorList>
            <person name="Qi J."/>
            <person name="Gao J.-M."/>
        </authorList>
    </citation>
    <scope>NUCLEOTIDE SEQUENCE [LARGE SCALE GENOMIC DNA]</scope>
    <source>
        <strain evidence="2 3">DSM 40503</strain>
    </source>
</reference>
<accession>A0A7Y7E702</accession>
<evidence type="ECO:0000256" key="1">
    <source>
        <dbReference type="SAM" id="Phobius"/>
    </source>
</evidence>
<feature type="transmembrane region" description="Helical" evidence="1">
    <location>
        <begin position="254"/>
        <end position="272"/>
    </location>
</feature>
<dbReference type="EMBL" id="JABBXF010000015">
    <property type="protein sequence ID" value="NVK77717.1"/>
    <property type="molecule type" value="Genomic_DNA"/>
</dbReference>
<proteinExistence type="predicted"/>
<dbReference type="AlphaFoldDB" id="A0A7Y7E702"/>
<keyword evidence="1" id="KW-0812">Transmembrane</keyword>
<sequence length="300" mass="32810">MRTVTRLTGWATLLVGYATMVAGMLPFRELPPKRQQLWLLGATAACALCWVLASLAVRARRRAVLRRKQWRRRYRPWPAPRSSRLLSWVVGFGIAFTSAAALCQGVGPDGAYGAWLAKIERAGGGVYEVPVRGVVGTPQPVDNEVNDNEYTSTVVADIPFSAGKKEVTLHDVVTRGLPEEGRTLQLRYAPDRPGLGVRQAPETDIGFIAGRYVALPVIWTSAVIAGFLTGLALRRNERRVRRARRFEPWVHLPAAALLLCGAVLIVPLLTAFPATATGWTLAVASAATPWLALAWVTRTR</sequence>
<keyword evidence="1" id="KW-1133">Transmembrane helix</keyword>
<protein>
    <recommendedName>
        <fullName evidence="4">DUF3592 domain-containing protein</fullName>
    </recommendedName>
</protein>
<evidence type="ECO:0000313" key="2">
    <source>
        <dbReference type="EMBL" id="NVK77717.1"/>
    </source>
</evidence>
<name>A0A7Y7E702_STRMO</name>
<organism evidence="2 3">
    <name type="scientific">Streptomyces morookaense</name>
    <name type="common">Streptoverticillium morookaense</name>
    <dbReference type="NCBI Taxonomy" id="1970"/>
    <lineage>
        <taxon>Bacteria</taxon>
        <taxon>Bacillati</taxon>
        <taxon>Actinomycetota</taxon>
        <taxon>Actinomycetes</taxon>
        <taxon>Kitasatosporales</taxon>
        <taxon>Streptomycetaceae</taxon>
        <taxon>Streptomyces</taxon>
    </lineage>
</organism>
<keyword evidence="1" id="KW-0472">Membrane</keyword>
<feature type="transmembrane region" description="Helical" evidence="1">
    <location>
        <begin position="85"/>
        <end position="107"/>
    </location>
</feature>
<feature type="transmembrane region" description="Helical" evidence="1">
    <location>
        <begin position="7"/>
        <end position="25"/>
    </location>
</feature>
<evidence type="ECO:0000313" key="3">
    <source>
        <dbReference type="Proteomes" id="UP000587462"/>
    </source>
</evidence>
<comment type="caution">
    <text evidence="2">The sequence shown here is derived from an EMBL/GenBank/DDBJ whole genome shotgun (WGS) entry which is preliminary data.</text>
</comment>
<dbReference type="RefSeq" id="WP_171079504.1">
    <property type="nucleotide sequence ID" value="NZ_BNBU01000001.1"/>
</dbReference>
<dbReference type="Proteomes" id="UP000587462">
    <property type="component" value="Unassembled WGS sequence"/>
</dbReference>
<feature type="transmembrane region" description="Helical" evidence="1">
    <location>
        <begin position="212"/>
        <end position="233"/>
    </location>
</feature>
<keyword evidence="3" id="KW-1185">Reference proteome</keyword>